<evidence type="ECO:0000313" key="1">
    <source>
        <dbReference type="EMBL" id="OGH77826.1"/>
    </source>
</evidence>
<dbReference type="AlphaFoldDB" id="A0A1F6N1H1"/>
<sequence length="110" mass="12838">MPDQKFDFMIEYIQELLKKLDLGDMTKEELDDYVPQLVVQAEARLGAAMVPLISEKFGNRFADLLEKDSTSREEWLKFWHEAVPNFDDQVKKVLQDFSQECVRILNPLSA</sequence>
<organism evidence="1 2">
    <name type="scientific">Candidatus Magasanikbacteria bacterium RIFCSPLOWO2_01_FULL_40_15</name>
    <dbReference type="NCBI Taxonomy" id="1798686"/>
    <lineage>
        <taxon>Bacteria</taxon>
        <taxon>Candidatus Magasanikiibacteriota</taxon>
    </lineage>
</organism>
<proteinExistence type="predicted"/>
<dbReference type="EMBL" id="MFQH01000022">
    <property type="protein sequence ID" value="OGH77826.1"/>
    <property type="molecule type" value="Genomic_DNA"/>
</dbReference>
<evidence type="ECO:0000313" key="2">
    <source>
        <dbReference type="Proteomes" id="UP000177040"/>
    </source>
</evidence>
<comment type="caution">
    <text evidence="1">The sequence shown here is derived from an EMBL/GenBank/DDBJ whole genome shotgun (WGS) entry which is preliminary data.</text>
</comment>
<protein>
    <submittedName>
        <fullName evidence="1">Uncharacterized protein</fullName>
    </submittedName>
</protein>
<dbReference type="Proteomes" id="UP000177040">
    <property type="component" value="Unassembled WGS sequence"/>
</dbReference>
<name>A0A1F6N1H1_9BACT</name>
<accession>A0A1F6N1H1</accession>
<reference evidence="1 2" key="1">
    <citation type="journal article" date="2016" name="Nat. Commun.">
        <title>Thousands of microbial genomes shed light on interconnected biogeochemical processes in an aquifer system.</title>
        <authorList>
            <person name="Anantharaman K."/>
            <person name="Brown C.T."/>
            <person name="Hug L.A."/>
            <person name="Sharon I."/>
            <person name="Castelle C.J."/>
            <person name="Probst A.J."/>
            <person name="Thomas B.C."/>
            <person name="Singh A."/>
            <person name="Wilkins M.J."/>
            <person name="Karaoz U."/>
            <person name="Brodie E.L."/>
            <person name="Williams K.H."/>
            <person name="Hubbard S.S."/>
            <person name="Banfield J.F."/>
        </authorList>
    </citation>
    <scope>NUCLEOTIDE SEQUENCE [LARGE SCALE GENOMIC DNA]</scope>
</reference>
<gene>
    <name evidence="1" type="ORF">A2983_00320</name>
</gene>